<dbReference type="Proteomes" id="UP000886595">
    <property type="component" value="Unassembled WGS sequence"/>
</dbReference>
<organism evidence="1 2">
    <name type="scientific">Brassica carinata</name>
    <name type="common">Ethiopian mustard</name>
    <name type="synonym">Abyssinian cabbage</name>
    <dbReference type="NCBI Taxonomy" id="52824"/>
    <lineage>
        <taxon>Eukaryota</taxon>
        <taxon>Viridiplantae</taxon>
        <taxon>Streptophyta</taxon>
        <taxon>Embryophyta</taxon>
        <taxon>Tracheophyta</taxon>
        <taxon>Spermatophyta</taxon>
        <taxon>Magnoliopsida</taxon>
        <taxon>eudicotyledons</taxon>
        <taxon>Gunneridae</taxon>
        <taxon>Pentapetalae</taxon>
        <taxon>rosids</taxon>
        <taxon>malvids</taxon>
        <taxon>Brassicales</taxon>
        <taxon>Brassicaceae</taxon>
        <taxon>Brassiceae</taxon>
        <taxon>Brassica</taxon>
    </lineage>
</organism>
<sequence length="118" mass="12655">MATRGGDSGASPPDLVYVISDLLHVVRTSPPVVMRALEISLLKGVLLGGGYQCVMVPLPISAWRFDELKHGVIVYGPFVAARGISFSSPLFLSGYCSSSPVLMPASFMGFSLLFFTER</sequence>
<dbReference type="EMBL" id="JAAMPC010000014">
    <property type="protein sequence ID" value="KAG2262300.1"/>
    <property type="molecule type" value="Genomic_DNA"/>
</dbReference>
<dbReference type="AlphaFoldDB" id="A0A8X7Q4I6"/>
<gene>
    <name evidence="1" type="ORF">Bca52824_069379</name>
</gene>
<name>A0A8X7Q4I6_BRACI</name>
<accession>A0A8X7Q4I6</accession>
<keyword evidence="2" id="KW-1185">Reference proteome</keyword>
<reference evidence="1 2" key="1">
    <citation type="submission" date="2020-02" db="EMBL/GenBank/DDBJ databases">
        <authorList>
            <person name="Ma Q."/>
            <person name="Huang Y."/>
            <person name="Song X."/>
            <person name="Pei D."/>
        </authorList>
    </citation>
    <scope>NUCLEOTIDE SEQUENCE [LARGE SCALE GENOMIC DNA]</scope>
    <source>
        <strain evidence="1">Sxm20200214</strain>
        <tissue evidence="1">Leaf</tissue>
    </source>
</reference>
<comment type="caution">
    <text evidence="1">The sequence shown here is derived from an EMBL/GenBank/DDBJ whole genome shotgun (WGS) entry which is preliminary data.</text>
</comment>
<evidence type="ECO:0000313" key="2">
    <source>
        <dbReference type="Proteomes" id="UP000886595"/>
    </source>
</evidence>
<dbReference type="OrthoDB" id="10465761at2759"/>
<proteinExistence type="predicted"/>
<protein>
    <submittedName>
        <fullName evidence="1">Uncharacterized protein</fullName>
    </submittedName>
</protein>
<evidence type="ECO:0000313" key="1">
    <source>
        <dbReference type="EMBL" id="KAG2262300.1"/>
    </source>
</evidence>